<dbReference type="Proteomes" id="UP000029981">
    <property type="component" value="Unassembled WGS sequence"/>
</dbReference>
<reference evidence="1 2" key="4">
    <citation type="journal article" date="2011" name="BMC Genomics">
        <title>RNA-Seq improves annotation of protein-coding genes in the cucumber genome.</title>
        <authorList>
            <person name="Li Z."/>
            <person name="Zhang Z."/>
            <person name="Yan P."/>
            <person name="Huang S."/>
            <person name="Fei Z."/>
            <person name="Lin K."/>
        </authorList>
    </citation>
    <scope>NUCLEOTIDE SEQUENCE [LARGE SCALE GENOMIC DNA]</scope>
    <source>
        <strain evidence="2">cv. 9930</strain>
        <tissue evidence="1">Leaf</tissue>
    </source>
</reference>
<proteinExistence type="predicted"/>
<name>A0ACB6HBZ8_CUCSA</name>
<organism evidence="1 2">
    <name type="scientific">Cucumis sativus</name>
    <name type="common">Cucumber</name>
    <dbReference type="NCBI Taxonomy" id="3659"/>
    <lineage>
        <taxon>Eukaryota</taxon>
        <taxon>Viridiplantae</taxon>
        <taxon>Streptophyta</taxon>
        <taxon>Embryophyta</taxon>
        <taxon>Tracheophyta</taxon>
        <taxon>Spermatophyta</taxon>
        <taxon>Magnoliopsida</taxon>
        <taxon>eudicotyledons</taxon>
        <taxon>Gunneridae</taxon>
        <taxon>Pentapetalae</taxon>
        <taxon>rosids</taxon>
        <taxon>fabids</taxon>
        <taxon>Cucurbitales</taxon>
        <taxon>Cucurbitaceae</taxon>
        <taxon>Benincaseae</taxon>
        <taxon>Cucumis</taxon>
    </lineage>
</organism>
<accession>A0ACB6HBZ8</accession>
<protein>
    <submittedName>
        <fullName evidence="1">Uncharacterized protein</fullName>
    </submittedName>
</protein>
<reference evidence="1 2" key="1">
    <citation type="journal article" date="2009" name="Nat. Genet.">
        <title>The genome of the cucumber, Cucumis sativus L.</title>
        <authorList>
            <person name="Huang S."/>
            <person name="Li R."/>
            <person name="Zhang Z."/>
            <person name="Li L."/>
            <person name="Gu X."/>
            <person name="Fan W."/>
            <person name="Lucas W.J."/>
            <person name="Wang X."/>
            <person name="Xie B."/>
            <person name="Ni P."/>
            <person name="Ren Y."/>
            <person name="Zhu H."/>
            <person name="Li J."/>
            <person name="Lin K."/>
            <person name="Jin W."/>
            <person name="Fei Z."/>
            <person name="Li G."/>
            <person name="Staub J."/>
            <person name="Kilian A."/>
            <person name="van der Vossen E.A."/>
            <person name="Wu Y."/>
            <person name="Guo J."/>
            <person name="He J."/>
            <person name="Jia Z."/>
            <person name="Ren Y."/>
            <person name="Tian G."/>
            <person name="Lu Y."/>
            <person name="Ruan J."/>
            <person name="Qian W."/>
            <person name="Wang M."/>
            <person name="Huang Q."/>
            <person name="Li B."/>
            <person name="Xuan Z."/>
            <person name="Cao J."/>
            <person name="Asan"/>
            <person name="Wu Z."/>
            <person name="Zhang J."/>
            <person name="Cai Q."/>
            <person name="Bai Y."/>
            <person name="Zhao B."/>
            <person name="Han Y."/>
            <person name="Li Y."/>
            <person name="Li X."/>
            <person name="Wang S."/>
            <person name="Shi Q."/>
            <person name="Liu S."/>
            <person name="Cho W.K."/>
            <person name="Kim J.Y."/>
            <person name="Xu Y."/>
            <person name="Heller-Uszynska K."/>
            <person name="Miao H."/>
            <person name="Cheng Z."/>
            <person name="Zhang S."/>
            <person name="Wu J."/>
            <person name="Yang Y."/>
            <person name="Kang H."/>
            <person name="Li M."/>
            <person name="Liang H."/>
            <person name="Ren X."/>
            <person name="Shi Z."/>
            <person name="Wen M."/>
            <person name="Jian M."/>
            <person name="Yang H."/>
            <person name="Zhang G."/>
            <person name="Yang Z."/>
            <person name="Chen R."/>
            <person name="Liu S."/>
            <person name="Li J."/>
            <person name="Ma L."/>
            <person name="Liu H."/>
            <person name="Zhou Y."/>
            <person name="Zhao J."/>
            <person name="Fang X."/>
            <person name="Li G."/>
            <person name="Fang L."/>
            <person name="Li Y."/>
            <person name="Liu D."/>
            <person name="Zheng H."/>
            <person name="Zhang Y."/>
            <person name="Qin N."/>
            <person name="Li Z."/>
            <person name="Yang G."/>
            <person name="Yang S."/>
            <person name="Bolund L."/>
            <person name="Kristiansen K."/>
            <person name="Zheng H."/>
            <person name="Li S."/>
            <person name="Zhang X."/>
            <person name="Yang H."/>
            <person name="Wang J."/>
            <person name="Sun R."/>
            <person name="Zhang B."/>
            <person name="Jiang S."/>
            <person name="Wang J."/>
            <person name="Du Y."/>
            <person name="Li S."/>
        </authorList>
    </citation>
    <scope>NUCLEOTIDE SEQUENCE [LARGE SCALE GENOMIC DNA]</scope>
    <source>
        <strain evidence="2">cv. 9930</strain>
        <tissue evidence="1">Leaf</tissue>
    </source>
</reference>
<reference evidence="1 2" key="5">
    <citation type="journal article" date="2019" name="Gigascience">
        <title>A chromosome-scale genome assembly of cucumber (Cucumis sativus L.).</title>
        <authorList>
            <person name="Li Q."/>
            <person name="Li H."/>
            <person name="Huang W."/>
            <person name="Xu Y."/>
            <person name="Zhou Q."/>
            <person name="Wang S."/>
            <person name="Ruan J."/>
            <person name="Huang S."/>
            <person name="Zhang Z."/>
        </authorList>
    </citation>
    <scope>NUCLEOTIDE SEQUENCE [LARGE SCALE GENOMIC DNA]</scope>
    <source>
        <strain evidence="2">cv. 9930</strain>
        <tissue evidence="1">Leaf</tissue>
    </source>
</reference>
<evidence type="ECO:0000313" key="2">
    <source>
        <dbReference type="Proteomes" id="UP000029981"/>
    </source>
</evidence>
<reference evidence="1 2" key="3">
    <citation type="journal article" date="2010" name="BMC Genomics">
        <title>Transcriptome sequencing and comparative analysis of cucumber flowers with different sex types.</title>
        <authorList>
            <person name="Guo S."/>
            <person name="Zheng Y."/>
            <person name="Joung J.G."/>
            <person name="Liu S."/>
            <person name="Zhang Z."/>
            <person name="Crasta O.R."/>
            <person name="Sobral B.W."/>
            <person name="Xu Y."/>
            <person name="Huang S."/>
            <person name="Fei Z."/>
        </authorList>
    </citation>
    <scope>NUCLEOTIDE SEQUENCE [LARGE SCALE GENOMIC DNA]</scope>
    <source>
        <strain evidence="2">cv. 9930</strain>
        <tissue evidence="1">Leaf</tissue>
    </source>
</reference>
<reference evidence="1 2" key="2">
    <citation type="journal article" date="2009" name="PLoS ONE">
        <title>An integrated genetic and cytogenetic map of the cucumber genome.</title>
        <authorList>
            <person name="Ren Y."/>
            <person name="Zhang Z."/>
            <person name="Liu J."/>
            <person name="Staub J.E."/>
            <person name="Han Y."/>
            <person name="Cheng Z."/>
            <person name="Li X."/>
            <person name="Lu J."/>
            <person name="Miao H."/>
            <person name="Kang H."/>
            <person name="Xie B."/>
            <person name="Gu X."/>
            <person name="Wang X."/>
            <person name="Du Y."/>
            <person name="Jin W."/>
            <person name="Huang S."/>
        </authorList>
    </citation>
    <scope>NUCLEOTIDE SEQUENCE [LARGE SCALE GENOMIC DNA]</scope>
    <source>
        <strain evidence="2">cv. 9930</strain>
        <tissue evidence="1">Leaf</tissue>
    </source>
</reference>
<dbReference type="EMBL" id="ACHR03000042">
    <property type="protein sequence ID" value="KAE8637371.1"/>
    <property type="molecule type" value="Genomic_DNA"/>
</dbReference>
<sequence length="138" mass="16078">MPFPEPEYSLHENQFYSIPMVTEKHGVEFFVKSSNFDVRYPLGSPARAEIENSVIRDYRNLVSRYCDVELQRLQWNKNLPTPHCAKLNNLEALRKEPLIVYGDGKQTLSFQYVSDLVVQETIDPNAKIEFRPNTEDDP</sequence>
<gene>
    <name evidence="1" type="ORF">Csa_004464</name>
</gene>
<comment type="caution">
    <text evidence="1">The sequence shown here is derived from an EMBL/GenBank/DDBJ whole genome shotgun (WGS) entry which is preliminary data.</text>
</comment>
<evidence type="ECO:0000313" key="1">
    <source>
        <dbReference type="EMBL" id="KAE8637371.1"/>
    </source>
</evidence>
<keyword evidence="2" id="KW-1185">Reference proteome</keyword>